<organism evidence="2 3">
    <name type="scientific">Ascodesmis nigricans</name>
    <dbReference type="NCBI Taxonomy" id="341454"/>
    <lineage>
        <taxon>Eukaryota</taxon>
        <taxon>Fungi</taxon>
        <taxon>Dikarya</taxon>
        <taxon>Ascomycota</taxon>
        <taxon>Pezizomycotina</taxon>
        <taxon>Pezizomycetes</taxon>
        <taxon>Pezizales</taxon>
        <taxon>Ascodesmidaceae</taxon>
        <taxon>Ascodesmis</taxon>
    </lineage>
</organism>
<feature type="region of interest" description="Disordered" evidence="1">
    <location>
        <begin position="40"/>
        <end position="72"/>
    </location>
</feature>
<reference evidence="2 3" key="1">
    <citation type="submission" date="2019-04" db="EMBL/GenBank/DDBJ databases">
        <title>Comparative genomics and transcriptomics to analyze fruiting body development in filamentous ascomycetes.</title>
        <authorList>
            <consortium name="DOE Joint Genome Institute"/>
            <person name="Lutkenhaus R."/>
            <person name="Traeger S."/>
            <person name="Breuer J."/>
            <person name="Kuo A."/>
            <person name="Lipzen A."/>
            <person name="Pangilinan J."/>
            <person name="Dilworth D."/>
            <person name="Sandor L."/>
            <person name="Poggeler S."/>
            <person name="Barry K."/>
            <person name="Grigoriev I.V."/>
            <person name="Nowrousian M."/>
        </authorList>
    </citation>
    <scope>NUCLEOTIDE SEQUENCE [LARGE SCALE GENOMIC DNA]</scope>
    <source>
        <strain evidence="2 3">CBS 389.68</strain>
    </source>
</reference>
<dbReference type="InParanoid" id="A0A4S2MYA0"/>
<evidence type="ECO:0000313" key="3">
    <source>
        <dbReference type="Proteomes" id="UP000298138"/>
    </source>
</evidence>
<evidence type="ECO:0000313" key="2">
    <source>
        <dbReference type="EMBL" id="TGZ81584.1"/>
    </source>
</evidence>
<name>A0A4S2MYA0_9PEZI</name>
<dbReference type="EMBL" id="ML220118">
    <property type="protein sequence ID" value="TGZ81584.1"/>
    <property type="molecule type" value="Genomic_DNA"/>
</dbReference>
<protein>
    <submittedName>
        <fullName evidence="2">Uncharacterized protein</fullName>
    </submittedName>
</protein>
<dbReference type="Proteomes" id="UP000298138">
    <property type="component" value="Unassembled WGS sequence"/>
</dbReference>
<keyword evidence="3" id="KW-1185">Reference proteome</keyword>
<proteinExistence type="predicted"/>
<accession>A0A4S2MYA0</accession>
<feature type="compositionally biased region" description="Low complexity" evidence="1">
    <location>
        <begin position="61"/>
        <end position="72"/>
    </location>
</feature>
<evidence type="ECO:0000256" key="1">
    <source>
        <dbReference type="SAM" id="MobiDB-lite"/>
    </source>
</evidence>
<sequence length="188" mass="20431">MATTTANSLQTYLSSLTLTTSPSPPPPPPAPLLAVTAAAAALHSSQSNPSPPVSTPPAPAKPSCSPSLPNPSSTLLRQTLTCHCCHSPRYPPSSSIKNRFFVDTGCCNDSPVCARCGHKCVGCEECREHYWARVWECWACGRECLRGGCRCGMGWTEAWRWEWRVWRVCVGGRWRAVGEGEGGEWRLG</sequence>
<feature type="compositionally biased region" description="Pro residues" evidence="1">
    <location>
        <begin position="49"/>
        <end position="60"/>
    </location>
</feature>
<dbReference type="AlphaFoldDB" id="A0A4S2MYA0"/>
<gene>
    <name evidence="2" type="ORF">EX30DRAFT_249560</name>
</gene>